<organism evidence="1 2">
    <name type="scientific">Legionella busanensis</name>
    <dbReference type="NCBI Taxonomy" id="190655"/>
    <lineage>
        <taxon>Bacteria</taxon>
        <taxon>Pseudomonadati</taxon>
        <taxon>Pseudomonadota</taxon>
        <taxon>Gammaproteobacteria</taxon>
        <taxon>Legionellales</taxon>
        <taxon>Legionellaceae</taxon>
        <taxon>Legionella</taxon>
    </lineage>
</organism>
<proteinExistence type="predicted"/>
<sequence>MLSVQDDLKVINEFLAKIYPDYFSLKEPAYSASSNFFNKKGTSVPNVQTDLKNNSSCGSSNPSPSSIVKIENDIVLIEGIDDFEEISDELSKQTLDDFEEISDELSKQTIEDDFEKIPKKSPKQTLKENSLVYALEMLKEILKLNCPDECLDSTQIKQIKLTKDKILEVLNLEMQQNQDPMTKCLIMATIGRIDLLNKHISKIKPENSIKTRLY</sequence>
<dbReference type="EMBL" id="UGOD01000001">
    <property type="protein sequence ID" value="STX49965.1"/>
    <property type="molecule type" value="Genomic_DNA"/>
</dbReference>
<gene>
    <name evidence="1" type="ORF">NCTC13316_00027</name>
</gene>
<dbReference type="RefSeq" id="WP_115329445.1">
    <property type="nucleotide sequence ID" value="NZ_CAAAHP010000003.1"/>
</dbReference>
<accession>A0A378JFK9</accession>
<keyword evidence="2" id="KW-1185">Reference proteome</keyword>
<protein>
    <submittedName>
        <fullName evidence="1">Uncharacterized protein</fullName>
    </submittedName>
</protein>
<name>A0A378JFK9_9GAMM</name>
<evidence type="ECO:0000313" key="1">
    <source>
        <dbReference type="EMBL" id="STX49965.1"/>
    </source>
</evidence>
<reference evidence="1 2" key="1">
    <citation type="submission" date="2018-06" db="EMBL/GenBank/DDBJ databases">
        <authorList>
            <consortium name="Pathogen Informatics"/>
            <person name="Doyle S."/>
        </authorList>
    </citation>
    <scope>NUCLEOTIDE SEQUENCE [LARGE SCALE GENOMIC DNA]</scope>
    <source>
        <strain evidence="1 2">NCTC13316</strain>
    </source>
</reference>
<dbReference type="Proteomes" id="UP000254794">
    <property type="component" value="Unassembled WGS sequence"/>
</dbReference>
<evidence type="ECO:0000313" key="2">
    <source>
        <dbReference type="Proteomes" id="UP000254794"/>
    </source>
</evidence>
<dbReference type="AlphaFoldDB" id="A0A378JFK9"/>